<evidence type="ECO:0000256" key="3">
    <source>
        <dbReference type="ARBA" id="ARBA00023134"/>
    </source>
</evidence>
<dbReference type="InterPro" id="IPR036144">
    <property type="entry name" value="RibA-like_sf"/>
</dbReference>
<dbReference type="PANTHER" id="PTHR47259:SF2">
    <property type="entry name" value="URACIL-REGULATED PROTEIN 1"/>
    <property type="match status" value="1"/>
</dbReference>
<reference evidence="7" key="1">
    <citation type="submission" date="2022-05" db="EMBL/GenBank/DDBJ databases">
        <title>An RpoN-dependent PEP-CTERM gene is involved in floc formation of an Aquincola tertiaricarbonis strain.</title>
        <authorList>
            <person name="Qiu D."/>
            <person name="Xia M."/>
        </authorList>
    </citation>
    <scope>NUCLEOTIDE SEQUENCE</scope>
    <source>
        <strain evidence="7">RN12</strain>
    </source>
</reference>
<dbReference type="InterPro" id="IPR022163">
    <property type="entry name" value="GTP_CH_N"/>
</dbReference>
<dbReference type="EMBL" id="CP097636">
    <property type="protein sequence ID" value="URI10419.1"/>
    <property type="molecule type" value="Genomic_DNA"/>
</dbReference>
<dbReference type="SUPFAM" id="SSF142695">
    <property type="entry name" value="RibA-like"/>
    <property type="match status" value="1"/>
</dbReference>
<dbReference type="RefSeq" id="WP_250198626.1">
    <property type="nucleotide sequence ID" value="NZ_CP097636.1"/>
</dbReference>
<organism evidence="7 8">
    <name type="scientific">Aquincola tertiaricarbonis</name>
    <dbReference type="NCBI Taxonomy" id="391953"/>
    <lineage>
        <taxon>Bacteria</taxon>
        <taxon>Pseudomonadati</taxon>
        <taxon>Pseudomonadota</taxon>
        <taxon>Betaproteobacteria</taxon>
        <taxon>Burkholderiales</taxon>
        <taxon>Sphaerotilaceae</taxon>
        <taxon>Aquincola</taxon>
    </lineage>
</organism>
<feature type="region of interest" description="Disordered" evidence="4">
    <location>
        <begin position="1"/>
        <end position="26"/>
    </location>
</feature>
<evidence type="ECO:0000256" key="1">
    <source>
        <dbReference type="ARBA" id="ARBA00022741"/>
    </source>
</evidence>
<keyword evidence="1" id="KW-0547">Nucleotide-binding</keyword>
<dbReference type="EC" id="3.5.4.25" evidence="7"/>
<evidence type="ECO:0000259" key="6">
    <source>
        <dbReference type="Pfam" id="PF12471"/>
    </source>
</evidence>
<keyword evidence="3" id="KW-0342">GTP-binding</keyword>
<evidence type="ECO:0000313" key="7">
    <source>
        <dbReference type="EMBL" id="URI10419.1"/>
    </source>
</evidence>
<feature type="domain" description="GTP cyclohydrolase II" evidence="5">
    <location>
        <begin position="228"/>
        <end position="376"/>
    </location>
</feature>
<dbReference type="PANTHER" id="PTHR47259">
    <property type="match status" value="1"/>
</dbReference>
<protein>
    <submittedName>
        <fullName evidence="7">GTP cyclohydrolase II</fullName>
        <ecNumber evidence="7">3.5.4.25</ecNumber>
    </submittedName>
</protein>
<keyword evidence="8" id="KW-1185">Reference proteome</keyword>
<dbReference type="InterPro" id="IPR000926">
    <property type="entry name" value="RibA"/>
</dbReference>
<evidence type="ECO:0000259" key="5">
    <source>
        <dbReference type="Pfam" id="PF00925"/>
    </source>
</evidence>
<name>A0ABY4SD65_AQUTE</name>
<dbReference type="Pfam" id="PF12471">
    <property type="entry name" value="GTP_CH_N"/>
    <property type="match status" value="1"/>
</dbReference>
<evidence type="ECO:0000313" key="8">
    <source>
        <dbReference type="Proteomes" id="UP001056201"/>
    </source>
</evidence>
<evidence type="ECO:0000256" key="4">
    <source>
        <dbReference type="SAM" id="MobiDB-lite"/>
    </source>
</evidence>
<dbReference type="GO" id="GO:0003935">
    <property type="term" value="F:GTP cyclohydrolase II activity"/>
    <property type="evidence" value="ECO:0007669"/>
    <property type="project" value="UniProtKB-EC"/>
</dbReference>
<gene>
    <name evidence="7" type="ORF">MW290_15505</name>
</gene>
<evidence type="ECO:0000256" key="2">
    <source>
        <dbReference type="ARBA" id="ARBA00022801"/>
    </source>
</evidence>
<sequence>MNASTSEPARHIRLTSHPGQQGPTGAPPIQWGAADALARGPIVGSTTSRAQRNVIGTHSGGYGVYRALAVAAGNLVRGHRADLTNTAPTDDIGPYPQWSDAEKIVSIDPWGASVQSVYADYLARGYDIRPTIAVTKAHVHLPEVKQAIAFQRLQPDGKFLLEDGSAVVTKVAVEPVWWLPGVARRFGVKESDLRRALFEETGGMYPELVTRSDLEVFLPPIGGQTLYVFGDIRDLANPMVTLTARVHDECNGSDVFGSDICTCRPYLTHAIEECIQGAQKGGVGLIAYSRKEGRALGEVTKFLVYNARKRQEGGDRADKYFLRTECVAGVQDMRFQELMPDVLHWLGIRKIHRLVSMSNDKYDAITGSGIEVGERVKIPDALVPADAKVEIEAKIAAGYFTDGGVMTEADLAQVKGRGLV</sequence>
<dbReference type="Proteomes" id="UP001056201">
    <property type="component" value="Chromosome 2"/>
</dbReference>
<proteinExistence type="predicted"/>
<dbReference type="InterPro" id="IPR032677">
    <property type="entry name" value="GTP_cyclohydro_II"/>
</dbReference>
<dbReference type="Pfam" id="PF00925">
    <property type="entry name" value="GTP_cyclohydro2"/>
    <property type="match status" value="1"/>
</dbReference>
<dbReference type="Gene3D" id="3.40.50.10990">
    <property type="entry name" value="GTP cyclohydrolase II"/>
    <property type="match status" value="1"/>
</dbReference>
<dbReference type="CDD" id="cd00641">
    <property type="entry name" value="GTP_cyclohydro2"/>
    <property type="match status" value="1"/>
</dbReference>
<keyword evidence="2 7" id="KW-0378">Hydrolase</keyword>
<feature type="domain" description="GTP cyclohydrolase N-terminal" evidence="6">
    <location>
        <begin position="11"/>
        <end position="200"/>
    </location>
</feature>
<dbReference type="NCBIfam" id="NF005536">
    <property type="entry name" value="PRK07198.1"/>
    <property type="match status" value="1"/>
</dbReference>
<accession>A0ABY4SD65</accession>